<comment type="caution">
    <text evidence="1">The sequence shown here is derived from an EMBL/GenBank/DDBJ whole genome shotgun (WGS) entry which is preliminary data.</text>
</comment>
<name>X0ZMX8_9ZZZZ</name>
<sequence>LGWATAVVGAPVVNESAREIPVAYDVDVVVVGGSTAGVEAAVAAAKAGATVFLAAPRTYLGEDICATKRLWLEAGETPPTPLGLKLFSDTGEATAQKDPRAFPFTYKADLLSAGVHKDRRPPCLTDGRLGPPETESVQYDGDVTILCDLGKPHDVAEVRAVVFHRAGDFGLGGAAVETSADGKVWTDAVALRPGASGGKSITATAAVGAKIRYARFRFKRAEGTPRI</sequence>
<protein>
    <recommendedName>
        <fullName evidence="2">F5/8 type C domain-containing protein</fullName>
    </recommendedName>
</protein>
<accession>X0ZMX8</accession>
<feature type="non-terminal residue" evidence="1">
    <location>
        <position position="1"/>
    </location>
</feature>
<evidence type="ECO:0008006" key="2">
    <source>
        <dbReference type="Google" id="ProtNLM"/>
    </source>
</evidence>
<dbReference type="SUPFAM" id="SSF51905">
    <property type="entry name" value="FAD/NAD(P)-binding domain"/>
    <property type="match status" value="1"/>
</dbReference>
<dbReference type="Gene3D" id="3.50.50.60">
    <property type="entry name" value="FAD/NAD(P)-binding domain"/>
    <property type="match status" value="1"/>
</dbReference>
<dbReference type="Gene3D" id="2.60.120.260">
    <property type="entry name" value="Galactose-binding domain-like"/>
    <property type="match status" value="1"/>
</dbReference>
<evidence type="ECO:0000313" key="1">
    <source>
        <dbReference type="EMBL" id="GAG49526.1"/>
    </source>
</evidence>
<dbReference type="InterPro" id="IPR036188">
    <property type="entry name" value="FAD/NAD-bd_sf"/>
</dbReference>
<dbReference type="Pfam" id="PF12831">
    <property type="entry name" value="FAD_oxidored"/>
    <property type="match status" value="1"/>
</dbReference>
<proteinExistence type="predicted"/>
<dbReference type="AlphaFoldDB" id="X0ZMX8"/>
<reference evidence="1" key="1">
    <citation type="journal article" date="2014" name="Front. Microbiol.">
        <title>High frequency of phylogenetically diverse reductive dehalogenase-homologous genes in deep subseafloor sedimentary metagenomes.</title>
        <authorList>
            <person name="Kawai M."/>
            <person name="Futagami T."/>
            <person name="Toyoda A."/>
            <person name="Takaki Y."/>
            <person name="Nishi S."/>
            <person name="Hori S."/>
            <person name="Arai W."/>
            <person name="Tsubouchi T."/>
            <person name="Morono Y."/>
            <person name="Uchiyama I."/>
            <person name="Ito T."/>
            <person name="Fujiyama A."/>
            <person name="Inagaki F."/>
            <person name="Takami H."/>
        </authorList>
    </citation>
    <scope>NUCLEOTIDE SEQUENCE</scope>
    <source>
        <strain evidence="1">Expedition CK06-06</strain>
    </source>
</reference>
<gene>
    <name evidence="1" type="ORF">S01H1_78973</name>
</gene>
<feature type="non-terminal residue" evidence="1">
    <location>
        <position position="227"/>
    </location>
</feature>
<organism evidence="1">
    <name type="scientific">marine sediment metagenome</name>
    <dbReference type="NCBI Taxonomy" id="412755"/>
    <lineage>
        <taxon>unclassified sequences</taxon>
        <taxon>metagenomes</taxon>
        <taxon>ecological metagenomes</taxon>
    </lineage>
</organism>
<dbReference type="EMBL" id="BARS01053196">
    <property type="protein sequence ID" value="GAG49526.1"/>
    <property type="molecule type" value="Genomic_DNA"/>
</dbReference>